<dbReference type="Proteomes" id="UP000799429">
    <property type="component" value="Unassembled WGS sequence"/>
</dbReference>
<feature type="region of interest" description="Disordered" evidence="1">
    <location>
        <begin position="1"/>
        <end position="39"/>
    </location>
</feature>
<evidence type="ECO:0000256" key="2">
    <source>
        <dbReference type="SAM" id="Phobius"/>
    </source>
</evidence>
<keyword evidence="4" id="KW-1185">Reference proteome</keyword>
<feature type="transmembrane region" description="Helical" evidence="2">
    <location>
        <begin position="593"/>
        <end position="615"/>
    </location>
</feature>
<dbReference type="PANTHER" id="PTHR35394:SF5">
    <property type="entry name" value="DUF3176 DOMAIN-CONTAINING PROTEIN"/>
    <property type="match status" value="1"/>
</dbReference>
<dbReference type="EMBL" id="MU006109">
    <property type="protein sequence ID" value="KAF2835459.1"/>
    <property type="molecule type" value="Genomic_DNA"/>
</dbReference>
<dbReference type="InterPro" id="IPR021514">
    <property type="entry name" value="DUF3176"/>
</dbReference>
<proteinExistence type="predicted"/>
<dbReference type="OrthoDB" id="5376804at2759"/>
<evidence type="ECO:0000256" key="1">
    <source>
        <dbReference type="SAM" id="MobiDB-lite"/>
    </source>
</evidence>
<dbReference type="PANTHER" id="PTHR35394">
    <property type="entry name" value="DUF3176 DOMAIN-CONTAINING PROTEIN"/>
    <property type="match status" value="1"/>
</dbReference>
<accession>A0A9P4S3M8</accession>
<evidence type="ECO:0000313" key="3">
    <source>
        <dbReference type="EMBL" id="KAF2835459.1"/>
    </source>
</evidence>
<name>A0A9P4S3M8_9PEZI</name>
<comment type="caution">
    <text evidence="3">The sequence shown here is derived from an EMBL/GenBank/DDBJ whole genome shotgun (WGS) entry which is preliminary data.</text>
</comment>
<dbReference type="AlphaFoldDB" id="A0A9P4S3M8"/>
<organism evidence="3 4">
    <name type="scientific">Patellaria atrata CBS 101060</name>
    <dbReference type="NCBI Taxonomy" id="1346257"/>
    <lineage>
        <taxon>Eukaryota</taxon>
        <taxon>Fungi</taxon>
        <taxon>Dikarya</taxon>
        <taxon>Ascomycota</taxon>
        <taxon>Pezizomycotina</taxon>
        <taxon>Dothideomycetes</taxon>
        <taxon>Dothideomycetes incertae sedis</taxon>
        <taxon>Patellariales</taxon>
        <taxon>Patellariaceae</taxon>
        <taxon>Patellaria</taxon>
    </lineage>
</organism>
<gene>
    <name evidence="3" type="ORF">M501DRAFT_1019975</name>
</gene>
<dbReference type="Pfam" id="PF11374">
    <property type="entry name" value="DUF3176"/>
    <property type="match status" value="1"/>
</dbReference>
<feature type="transmembrane region" description="Helical" evidence="2">
    <location>
        <begin position="48"/>
        <end position="71"/>
    </location>
</feature>
<keyword evidence="2" id="KW-0812">Transmembrane</keyword>
<keyword evidence="2" id="KW-0472">Membrane</keyword>
<protein>
    <submittedName>
        <fullName evidence="3">Uncharacterized protein</fullName>
    </submittedName>
</protein>
<feature type="transmembrane region" description="Helical" evidence="2">
    <location>
        <begin position="161"/>
        <end position="179"/>
    </location>
</feature>
<keyword evidence="2" id="KW-1133">Transmembrane helix</keyword>
<evidence type="ECO:0000313" key="4">
    <source>
        <dbReference type="Proteomes" id="UP000799429"/>
    </source>
</evidence>
<sequence length="679" mass="74462">MATEEKVSEGPSPTHKQSQDIAITTEELRPDSSPSGNSAYDSLQTDDWWSWEIAGIIGSALALSAITGLLLSVHGKEQPKWAVTMPKVGQYGISLNSVISWISTVGRICLLIPITKGIGQMKWVYFAQKERNLADFELFESATRGVAGSAMLVWKLKGRHFAVIGALAMLMTIGFEPFIQNLVHYQVNYVPYKTLGAAGRDTAYIANATMYDGMDVGDIDQNDIHMTMKAHIYEAIFDTSDNWWYPRFSCVSGNCTWDNYATLGVCSRCADISSHLTKKCFNSPPSNASADNGFFVGGTGNEPYCDISLPDGFSLSYVPPEGESDESTNYANLVNIQGWSIGNSDPVTMMNKTLVFNNYTDAENGIAPLVTMQSIGAWEAAPGRVNASSKVVASECVLLPCVRSLRSTFSSQPSGGGGAVYKEEIIQQWDSQSKDTIEGDANIDVGPHFSIPPSTKFGITPDQLFYINSTAVYTMRAYLAEIFNGYAQLTMGNTMIFGGTYSTGPVRETMAAIFLNTQRKTWRGSCDPHRTTDGVVCAVQGIAKAMTKAIRDYSFEKQTKPQQTQPQTQEPIAQADAAPGMTLVPVTFVYVSWYWMALPVFLWVLALTMFLGTAWNTRKAGVRTWRTNPLALVFLGLGREEREKVKGYDLTEEGLLKKAQGLRVKLHLGGDEARLVKGD</sequence>
<reference evidence="3" key="1">
    <citation type="journal article" date="2020" name="Stud. Mycol.">
        <title>101 Dothideomycetes genomes: a test case for predicting lifestyles and emergence of pathogens.</title>
        <authorList>
            <person name="Haridas S."/>
            <person name="Albert R."/>
            <person name="Binder M."/>
            <person name="Bloem J."/>
            <person name="Labutti K."/>
            <person name="Salamov A."/>
            <person name="Andreopoulos B."/>
            <person name="Baker S."/>
            <person name="Barry K."/>
            <person name="Bills G."/>
            <person name="Bluhm B."/>
            <person name="Cannon C."/>
            <person name="Castanera R."/>
            <person name="Culley D."/>
            <person name="Daum C."/>
            <person name="Ezra D."/>
            <person name="Gonzalez J."/>
            <person name="Henrissat B."/>
            <person name="Kuo A."/>
            <person name="Liang C."/>
            <person name="Lipzen A."/>
            <person name="Lutzoni F."/>
            <person name="Magnuson J."/>
            <person name="Mondo S."/>
            <person name="Nolan M."/>
            <person name="Ohm R."/>
            <person name="Pangilinan J."/>
            <person name="Park H.-J."/>
            <person name="Ramirez L."/>
            <person name="Alfaro M."/>
            <person name="Sun H."/>
            <person name="Tritt A."/>
            <person name="Yoshinaga Y."/>
            <person name="Zwiers L.-H."/>
            <person name="Turgeon B."/>
            <person name="Goodwin S."/>
            <person name="Spatafora J."/>
            <person name="Crous P."/>
            <person name="Grigoriev I."/>
        </authorList>
    </citation>
    <scope>NUCLEOTIDE SEQUENCE</scope>
    <source>
        <strain evidence="3">CBS 101060</strain>
    </source>
</reference>